<keyword evidence="14" id="KW-1185">Reference proteome</keyword>
<comment type="similarity">
    <text evidence="9">Belongs to the class I-like SAM-binding methyltransferase superfamily. RNA M5U methyltransferase family. RlmD subfamily.</text>
</comment>
<dbReference type="FunFam" id="2.40.50.140:FF:000097">
    <property type="entry name" value="23S rRNA (uracil(1939)-C(5))-methyltransferase RlmD"/>
    <property type="match status" value="1"/>
</dbReference>
<dbReference type="STRING" id="28091.SAMEA3174300_01418"/>
<dbReference type="Gene3D" id="3.40.50.150">
    <property type="entry name" value="Vaccinia Virus protein VP39"/>
    <property type="match status" value="1"/>
</dbReference>
<dbReference type="GO" id="GO:0003723">
    <property type="term" value="F:RNA binding"/>
    <property type="evidence" value="ECO:0007669"/>
    <property type="project" value="InterPro"/>
</dbReference>
<organism evidence="13 14">
    <name type="scientific">Neisseria weaveri</name>
    <dbReference type="NCBI Taxonomy" id="28091"/>
    <lineage>
        <taxon>Bacteria</taxon>
        <taxon>Pseudomonadati</taxon>
        <taxon>Pseudomonadota</taxon>
        <taxon>Betaproteobacteria</taxon>
        <taxon>Neisseriales</taxon>
        <taxon>Neisseriaceae</taxon>
        <taxon>Neisseria</taxon>
    </lineage>
</organism>
<name>A0A3S5F9N6_9NEIS</name>
<evidence type="ECO:0000256" key="2">
    <source>
        <dbReference type="ARBA" id="ARBA00022552"/>
    </source>
</evidence>
<dbReference type="EMBL" id="LR134533">
    <property type="protein sequence ID" value="VEJ50629.1"/>
    <property type="molecule type" value="Genomic_DNA"/>
</dbReference>
<dbReference type="OrthoDB" id="9804590at2"/>
<keyword evidence="5 9" id="KW-0949">S-adenosyl-L-methionine</keyword>
<sequence>MSVEDELRTADVVSIDYEGRGIARLDGKTVFIKGALPSEKVVCRITQRKKQFDEAVVEKVLVPSPERVKPFCRYFDTCGGCALQHASDEAQVAYKQRVMEEQLLRIGKVFPEQILPPIYGFSRHYRSRCRLAVRVGKENQLTLGFQAKKSHDVVDVGSCIVLPKHISKSLHDVKMVLQFMVNLKTLITFIEFLDGDNLTVLNISVKQRPSEKSLSVLKTFTDEINRQNGKKWQVWLQIGNNPSEPFYPSRMPDLDYSLPEFDVVMPYRPGDFTQNNPHTNALMVSRAVKLLDIRPGERVADLFCGLGNFSLPLARYAAQVVGIEGADYLVKRAVENAKRNRCSSNTQFLKADLFEITEKDIAAWGKFDKMLLDPPRSGAFAVVNALHAPYLPQRIVYISCNPGTFARDAAVLVGKGYSFKGAGIMNLFAQTAHVESIGWFELQH</sequence>
<feature type="binding site" evidence="9 10">
    <location>
        <position position="324"/>
    </location>
    <ligand>
        <name>S-adenosyl-L-methionine</name>
        <dbReference type="ChEBI" id="CHEBI:59789"/>
    </ligand>
</feature>
<evidence type="ECO:0000256" key="6">
    <source>
        <dbReference type="ARBA" id="ARBA00022723"/>
    </source>
</evidence>
<keyword evidence="4 9" id="KW-0808">Transferase</keyword>
<feature type="active site" evidence="11">
    <location>
        <position position="400"/>
    </location>
</feature>
<evidence type="ECO:0000256" key="10">
    <source>
        <dbReference type="PROSITE-ProRule" id="PRU01024"/>
    </source>
</evidence>
<evidence type="ECO:0000256" key="3">
    <source>
        <dbReference type="ARBA" id="ARBA00022603"/>
    </source>
</evidence>
<dbReference type="InterPro" id="IPR030390">
    <property type="entry name" value="MeTrfase_TrmA_AS"/>
</dbReference>
<dbReference type="GO" id="GO:0051539">
    <property type="term" value="F:4 iron, 4 sulfur cluster binding"/>
    <property type="evidence" value="ECO:0007669"/>
    <property type="project" value="UniProtKB-KW"/>
</dbReference>
<keyword evidence="1 9" id="KW-0004">4Fe-4S</keyword>
<dbReference type="HAMAP" id="MF_01010">
    <property type="entry name" value="23SrRNA_methyltr_RlmD"/>
    <property type="match status" value="1"/>
</dbReference>
<dbReference type="InterPro" id="IPR001566">
    <property type="entry name" value="23S_rRNA_MeTrfase_RlmD"/>
</dbReference>
<feature type="binding site" evidence="9">
    <location>
        <position position="72"/>
    </location>
    <ligand>
        <name>[4Fe-4S] cluster</name>
        <dbReference type="ChEBI" id="CHEBI:49883"/>
    </ligand>
</feature>
<feature type="binding site" evidence="9">
    <location>
        <position position="81"/>
    </location>
    <ligand>
        <name>[4Fe-4S] cluster</name>
        <dbReference type="ChEBI" id="CHEBI:49883"/>
    </ligand>
</feature>
<keyword evidence="6 9" id="KW-0479">Metal-binding</keyword>
<dbReference type="InterPro" id="IPR029063">
    <property type="entry name" value="SAM-dependent_MTases_sf"/>
</dbReference>
<dbReference type="InterPro" id="IPR010280">
    <property type="entry name" value="U5_MeTrfase_fam"/>
</dbReference>
<evidence type="ECO:0000256" key="1">
    <source>
        <dbReference type="ARBA" id="ARBA00022485"/>
    </source>
</evidence>
<dbReference type="SUPFAM" id="SSF50249">
    <property type="entry name" value="Nucleic acid-binding proteins"/>
    <property type="match status" value="1"/>
</dbReference>
<dbReference type="GO" id="GO:0070475">
    <property type="term" value="P:rRNA base methylation"/>
    <property type="evidence" value="ECO:0007669"/>
    <property type="project" value="TreeGrafter"/>
</dbReference>
<evidence type="ECO:0000256" key="8">
    <source>
        <dbReference type="ARBA" id="ARBA00023014"/>
    </source>
</evidence>
<accession>A0A3S5F9N6</accession>
<dbReference type="Pfam" id="PF01938">
    <property type="entry name" value="TRAM"/>
    <property type="match status" value="1"/>
</dbReference>
<dbReference type="Proteomes" id="UP000272771">
    <property type="component" value="Chromosome"/>
</dbReference>
<comment type="function">
    <text evidence="9">Catalyzes the formation of 5-methyl-uridine at position 1939 (m5U1939) in 23S rRNA.</text>
</comment>
<feature type="domain" description="TRAM" evidence="12">
    <location>
        <begin position="1"/>
        <end position="59"/>
    </location>
</feature>
<feature type="active site" description="Nucleophile" evidence="9 10">
    <location>
        <position position="400"/>
    </location>
</feature>
<evidence type="ECO:0000256" key="5">
    <source>
        <dbReference type="ARBA" id="ARBA00022691"/>
    </source>
</evidence>
<dbReference type="Gene3D" id="2.40.50.140">
    <property type="entry name" value="Nucleic acid-binding proteins"/>
    <property type="match status" value="1"/>
</dbReference>
<dbReference type="Gene3D" id="2.40.50.1070">
    <property type="match status" value="1"/>
</dbReference>
<dbReference type="GO" id="GO:0005506">
    <property type="term" value="F:iron ion binding"/>
    <property type="evidence" value="ECO:0007669"/>
    <property type="project" value="UniProtKB-UniRule"/>
</dbReference>
<evidence type="ECO:0000256" key="9">
    <source>
        <dbReference type="HAMAP-Rule" id="MF_01010"/>
    </source>
</evidence>
<dbReference type="PANTHER" id="PTHR11061">
    <property type="entry name" value="RNA M5U METHYLTRANSFERASE"/>
    <property type="match status" value="1"/>
</dbReference>
<evidence type="ECO:0000256" key="7">
    <source>
        <dbReference type="ARBA" id="ARBA00023004"/>
    </source>
</evidence>
<keyword evidence="3 9" id="KW-0489">Methyltransferase</keyword>
<dbReference type="GO" id="GO:0070041">
    <property type="term" value="F:rRNA (uridine-C5-)-methyltransferase activity"/>
    <property type="evidence" value="ECO:0007669"/>
    <property type="project" value="UniProtKB-UniRule"/>
</dbReference>
<dbReference type="PROSITE" id="PS01230">
    <property type="entry name" value="TRMA_1"/>
    <property type="match status" value="1"/>
</dbReference>
<proteinExistence type="inferred from homology"/>
<comment type="catalytic activity">
    <reaction evidence="9">
        <text>uridine(1939) in 23S rRNA + S-adenosyl-L-methionine = 5-methyluridine(1939) in 23S rRNA + S-adenosyl-L-homocysteine + H(+)</text>
        <dbReference type="Rhea" id="RHEA:42908"/>
        <dbReference type="Rhea" id="RHEA-COMP:10278"/>
        <dbReference type="Rhea" id="RHEA-COMP:10279"/>
        <dbReference type="ChEBI" id="CHEBI:15378"/>
        <dbReference type="ChEBI" id="CHEBI:57856"/>
        <dbReference type="ChEBI" id="CHEBI:59789"/>
        <dbReference type="ChEBI" id="CHEBI:65315"/>
        <dbReference type="ChEBI" id="CHEBI:74447"/>
        <dbReference type="EC" id="2.1.1.190"/>
    </reaction>
</comment>
<dbReference type="PROSITE" id="PS50926">
    <property type="entry name" value="TRAM"/>
    <property type="match status" value="1"/>
</dbReference>
<keyword evidence="2 9" id="KW-0698">rRNA processing</keyword>
<keyword evidence="8 9" id="KW-0411">Iron-sulfur</keyword>
<evidence type="ECO:0000259" key="12">
    <source>
        <dbReference type="PROSITE" id="PS50926"/>
    </source>
</evidence>
<feature type="binding site" evidence="9 10">
    <location>
        <position position="274"/>
    </location>
    <ligand>
        <name>S-adenosyl-L-methionine</name>
        <dbReference type="ChEBI" id="CHEBI:59789"/>
    </ligand>
</feature>
<reference evidence="13 14" key="1">
    <citation type="submission" date="2018-12" db="EMBL/GenBank/DDBJ databases">
        <authorList>
            <consortium name="Pathogen Informatics"/>
        </authorList>
    </citation>
    <scope>NUCLEOTIDE SEQUENCE [LARGE SCALE GENOMIC DNA]</scope>
    <source>
        <strain evidence="13 14">NCTC12742</strain>
    </source>
</reference>
<evidence type="ECO:0000256" key="11">
    <source>
        <dbReference type="PROSITE-ProRule" id="PRU10015"/>
    </source>
</evidence>
<dbReference type="InterPro" id="IPR012340">
    <property type="entry name" value="NA-bd_OB-fold"/>
</dbReference>
<dbReference type="RefSeq" id="WP_004282611.1">
    <property type="nucleotide sequence ID" value="NZ_CAUJRG010000002.1"/>
</dbReference>
<dbReference type="PANTHER" id="PTHR11061:SF49">
    <property type="entry name" value="23S RRNA (URACIL(1939)-C(5))-METHYLTRANSFERASE RLMD"/>
    <property type="match status" value="1"/>
</dbReference>
<feature type="binding site" evidence="9">
    <location>
        <position position="352"/>
    </location>
    <ligand>
        <name>S-adenosyl-L-methionine</name>
        <dbReference type="ChEBI" id="CHEBI:59789"/>
    </ligand>
</feature>
<feature type="binding site" evidence="9">
    <location>
        <position position="78"/>
    </location>
    <ligand>
        <name>[4Fe-4S] cluster</name>
        <dbReference type="ChEBI" id="CHEBI:49883"/>
    </ligand>
</feature>
<feature type="binding site" evidence="9">
    <location>
        <position position="308"/>
    </location>
    <ligand>
        <name>S-adenosyl-L-methionine</name>
        <dbReference type="ChEBI" id="CHEBI:59789"/>
    </ligand>
</feature>
<dbReference type="Pfam" id="PF05958">
    <property type="entry name" value="tRNA_U5-meth_tr"/>
    <property type="match status" value="1"/>
</dbReference>
<evidence type="ECO:0000256" key="4">
    <source>
        <dbReference type="ARBA" id="ARBA00022679"/>
    </source>
</evidence>
<dbReference type="AlphaFoldDB" id="A0A3S5F9N6"/>
<feature type="binding site" evidence="9 10">
    <location>
        <position position="303"/>
    </location>
    <ligand>
        <name>S-adenosyl-L-methionine</name>
        <dbReference type="ChEBI" id="CHEBI:59789"/>
    </ligand>
</feature>
<feature type="binding site" evidence="9">
    <location>
        <position position="159"/>
    </location>
    <ligand>
        <name>[4Fe-4S] cluster</name>
        <dbReference type="ChEBI" id="CHEBI:49883"/>
    </ligand>
</feature>
<dbReference type="SUPFAM" id="SSF53335">
    <property type="entry name" value="S-adenosyl-L-methionine-dependent methyltransferases"/>
    <property type="match status" value="1"/>
</dbReference>
<dbReference type="InterPro" id="IPR002792">
    <property type="entry name" value="TRAM_dom"/>
</dbReference>
<dbReference type="PROSITE" id="PS51687">
    <property type="entry name" value="SAM_MT_RNA_M5U"/>
    <property type="match status" value="1"/>
</dbReference>
<dbReference type="EC" id="2.1.1.190" evidence="9"/>
<keyword evidence="7 9" id="KW-0408">Iron</keyword>
<dbReference type="CDD" id="cd02440">
    <property type="entry name" value="AdoMet_MTases"/>
    <property type="match status" value="1"/>
</dbReference>
<protein>
    <recommendedName>
        <fullName evidence="9">23S rRNA (uracil(1939)-C(5))-methyltransferase RlmD</fullName>
        <ecNumber evidence="9">2.1.1.190</ecNumber>
    </recommendedName>
    <alternativeName>
        <fullName evidence="9">23S rRNA(m5U1939)-methyltransferase</fullName>
    </alternativeName>
</protein>
<evidence type="ECO:0000313" key="14">
    <source>
        <dbReference type="Proteomes" id="UP000272771"/>
    </source>
</evidence>
<feature type="binding site" evidence="9 10">
    <location>
        <position position="373"/>
    </location>
    <ligand>
        <name>S-adenosyl-L-methionine</name>
        <dbReference type="ChEBI" id="CHEBI:59789"/>
    </ligand>
</feature>
<gene>
    <name evidence="9 13" type="primary">rlmD</name>
    <name evidence="13" type="ORF">NCTC12742_00793</name>
</gene>
<evidence type="ECO:0000313" key="13">
    <source>
        <dbReference type="EMBL" id="VEJ50629.1"/>
    </source>
</evidence>
<dbReference type="NCBIfam" id="NF009639">
    <property type="entry name" value="PRK13168.1"/>
    <property type="match status" value="1"/>
</dbReference>